<dbReference type="PANTHER" id="PTHR24186">
    <property type="entry name" value="PROTEIN PHOSPHATASE 1 REGULATORY SUBUNIT"/>
    <property type="match status" value="1"/>
</dbReference>
<name>A0A9Q0JVK3_9MAGN</name>
<feature type="transmembrane region" description="Helical" evidence="8">
    <location>
        <begin position="417"/>
        <end position="438"/>
    </location>
</feature>
<evidence type="ECO:0000313" key="10">
    <source>
        <dbReference type="EMBL" id="KAJ4953102.1"/>
    </source>
</evidence>
<dbReference type="Pfam" id="PF12796">
    <property type="entry name" value="Ank_2"/>
    <property type="match status" value="2"/>
</dbReference>
<reference evidence="10" key="1">
    <citation type="journal article" date="2023" name="Plant J.">
        <title>The genome of the king protea, Protea cynaroides.</title>
        <authorList>
            <person name="Chang J."/>
            <person name="Duong T.A."/>
            <person name="Schoeman C."/>
            <person name="Ma X."/>
            <person name="Roodt D."/>
            <person name="Barker N."/>
            <person name="Li Z."/>
            <person name="Van de Peer Y."/>
            <person name="Mizrachi E."/>
        </authorList>
    </citation>
    <scope>NUCLEOTIDE SEQUENCE</scope>
    <source>
        <tissue evidence="10">Young leaves</tissue>
    </source>
</reference>
<evidence type="ECO:0000256" key="3">
    <source>
        <dbReference type="ARBA" id="ARBA00022737"/>
    </source>
</evidence>
<evidence type="ECO:0000256" key="2">
    <source>
        <dbReference type="ARBA" id="ARBA00022692"/>
    </source>
</evidence>
<keyword evidence="11" id="KW-1185">Reference proteome</keyword>
<dbReference type="InterPro" id="IPR036770">
    <property type="entry name" value="Ankyrin_rpt-contain_sf"/>
</dbReference>
<dbReference type="PANTHER" id="PTHR24186:SF46">
    <property type="entry name" value="PROTEIN ACCELERATED CELL DEATH 6-LIKE"/>
    <property type="match status" value="1"/>
</dbReference>
<feature type="domain" description="PGG" evidence="9">
    <location>
        <begin position="412"/>
        <end position="521"/>
    </location>
</feature>
<dbReference type="PROSITE" id="PS50088">
    <property type="entry name" value="ANK_REPEAT"/>
    <property type="match status" value="3"/>
</dbReference>
<protein>
    <recommendedName>
        <fullName evidence="9">PGG domain-containing protein</fullName>
    </recommendedName>
</protein>
<gene>
    <name evidence="10" type="ORF">NE237_029934</name>
</gene>
<dbReference type="AlphaFoldDB" id="A0A9Q0JVK3"/>
<dbReference type="GO" id="GO:0005886">
    <property type="term" value="C:plasma membrane"/>
    <property type="evidence" value="ECO:0007669"/>
    <property type="project" value="TreeGrafter"/>
</dbReference>
<proteinExistence type="predicted"/>
<comment type="subcellular location">
    <subcellularLocation>
        <location evidence="1">Membrane</location>
        <topology evidence="1">Multi-pass membrane protein</topology>
    </subcellularLocation>
</comment>
<dbReference type="SMART" id="SM00248">
    <property type="entry name" value="ANK"/>
    <property type="match status" value="8"/>
</dbReference>
<evidence type="ECO:0000256" key="6">
    <source>
        <dbReference type="ARBA" id="ARBA00023136"/>
    </source>
</evidence>
<feature type="transmembrane region" description="Helical" evidence="8">
    <location>
        <begin position="543"/>
        <end position="567"/>
    </location>
</feature>
<evidence type="ECO:0000256" key="8">
    <source>
        <dbReference type="SAM" id="Phobius"/>
    </source>
</evidence>
<feature type="transmembrane region" description="Helical" evidence="8">
    <location>
        <begin position="464"/>
        <end position="488"/>
    </location>
</feature>
<keyword evidence="2 8" id="KW-0812">Transmembrane</keyword>
<evidence type="ECO:0000256" key="5">
    <source>
        <dbReference type="ARBA" id="ARBA00023043"/>
    </source>
</evidence>
<keyword evidence="6 8" id="KW-0472">Membrane</keyword>
<dbReference type="EMBL" id="JAMYWD010000012">
    <property type="protein sequence ID" value="KAJ4953102.1"/>
    <property type="molecule type" value="Genomic_DNA"/>
</dbReference>
<feature type="transmembrane region" description="Helical" evidence="8">
    <location>
        <begin position="500"/>
        <end position="523"/>
    </location>
</feature>
<dbReference type="InterPro" id="IPR002110">
    <property type="entry name" value="Ankyrin_rpt"/>
</dbReference>
<dbReference type="Pfam" id="PF13962">
    <property type="entry name" value="PGG"/>
    <property type="match status" value="1"/>
</dbReference>
<accession>A0A9Q0JVK3</accession>
<sequence>MSERASDKTMDPKLYWAARKGDCTVLKIPEIPDIDQQATKPTSNTALHIAVTHGQEKFVQELCRQYPSLLTQANDEGDTPLHVAARTGDVFIAAFLVSKIRPGDIECAGAAEKLRLRNKDNYMPLHEAVRNDNVKVAKLLTEADHLWYSYDNDADKSLLSLAVRTTDIELVHLILTKPASFGGSKGERALYLAAFRQNFDIVEVLIEKNIQLVRGGDENGKTPLHYVAEFGKPRMVKMVEKLILKQPSSVYKLDRNGQSPLHIAASKSHLKVVKELIKHCPDSMEQLSQKGESILHFAVSSGKVRMVIYVLDVLGLHKLLNQPDKDGNTPFHVSATLPCSRTFFYLAFDARQDQQAVNNKQQTAFNIQDNQPRNSIFAKMSSLWVKFLGRLSWLEWFKDLEKEGDDAKMIQSYKEMVNTLATVATLITTVTFASALQVPGGFTNGDSSIQGMATLAGDPFFEDFMIADTIAMGLSLTAMFLILLGTYFDNKKCIIFVEAARILTFLSFLATGMAFMEGVAAVLPGGDLKNLITRGYGIAVWCPYIFAVIGFLIFVYPLVVPSVIFVYQSTPHGIRKWFLSKYTRYIWQF</sequence>
<dbReference type="OrthoDB" id="303876at2759"/>
<feature type="repeat" description="ANK" evidence="7">
    <location>
        <begin position="76"/>
        <end position="99"/>
    </location>
</feature>
<evidence type="ECO:0000313" key="11">
    <source>
        <dbReference type="Proteomes" id="UP001141806"/>
    </source>
</evidence>
<dbReference type="Proteomes" id="UP001141806">
    <property type="component" value="Unassembled WGS sequence"/>
</dbReference>
<dbReference type="SUPFAM" id="SSF48403">
    <property type="entry name" value="Ankyrin repeat"/>
    <property type="match status" value="1"/>
</dbReference>
<comment type="caution">
    <text evidence="10">The sequence shown here is derived from an EMBL/GenBank/DDBJ whole genome shotgun (WGS) entry which is preliminary data.</text>
</comment>
<evidence type="ECO:0000256" key="4">
    <source>
        <dbReference type="ARBA" id="ARBA00022989"/>
    </source>
</evidence>
<feature type="repeat" description="ANK" evidence="7">
    <location>
        <begin position="256"/>
        <end position="279"/>
    </location>
</feature>
<feature type="repeat" description="ANK" evidence="7">
    <location>
        <begin position="219"/>
        <end position="255"/>
    </location>
</feature>
<organism evidence="10 11">
    <name type="scientific">Protea cynaroides</name>
    <dbReference type="NCBI Taxonomy" id="273540"/>
    <lineage>
        <taxon>Eukaryota</taxon>
        <taxon>Viridiplantae</taxon>
        <taxon>Streptophyta</taxon>
        <taxon>Embryophyta</taxon>
        <taxon>Tracheophyta</taxon>
        <taxon>Spermatophyta</taxon>
        <taxon>Magnoliopsida</taxon>
        <taxon>Proteales</taxon>
        <taxon>Proteaceae</taxon>
        <taxon>Protea</taxon>
    </lineage>
</organism>
<keyword evidence="5 7" id="KW-0040">ANK repeat</keyword>
<dbReference type="InterPro" id="IPR026961">
    <property type="entry name" value="PGG_dom"/>
</dbReference>
<evidence type="ECO:0000259" key="9">
    <source>
        <dbReference type="Pfam" id="PF13962"/>
    </source>
</evidence>
<dbReference type="Gene3D" id="1.25.40.20">
    <property type="entry name" value="Ankyrin repeat-containing domain"/>
    <property type="match status" value="1"/>
</dbReference>
<keyword evidence="3" id="KW-0677">Repeat</keyword>
<evidence type="ECO:0000256" key="1">
    <source>
        <dbReference type="ARBA" id="ARBA00004141"/>
    </source>
</evidence>
<keyword evidence="4 8" id="KW-1133">Transmembrane helix</keyword>
<dbReference type="PROSITE" id="PS50297">
    <property type="entry name" value="ANK_REP_REGION"/>
    <property type="match status" value="2"/>
</dbReference>
<evidence type="ECO:0000256" key="7">
    <source>
        <dbReference type="PROSITE-ProRule" id="PRU00023"/>
    </source>
</evidence>